<sequence>MELTRRKTLPVPAAFLKIPGVAVVIIMGVGEGEHIMQVEVQIWRVHKYILQCVKVLNSGLIFNNKKAYNNFPARANARKSNKRSVREGGNLFIYLTNSALDDIVGRI</sequence>
<accession>A0A1B0AU59</accession>
<dbReference type="EnsemblMetazoa" id="GPPI008719-RA">
    <property type="protein sequence ID" value="GPPI008719-PA"/>
    <property type="gene ID" value="GPPI008719"/>
</dbReference>
<evidence type="ECO:0000313" key="1">
    <source>
        <dbReference type="EnsemblMetazoa" id="GPPI008719-PA"/>
    </source>
</evidence>
<dbReference type="VEuPathDB" id="VectorBase:GPPI008719"/>
<proteinExistence type="predicted"/>
<dbReference type="Proteomes" id="UP000092460">
    <property type="component" value="Unassembled WGS sequence"/>
</dbReference>
<dbReference type="AlphaFoldDB" id="A0A1B0AU59"/>
<keyword evidence="2" id="KW-1185">Reference proteome</keyword>
<dbReference type="EMBL" id="JXJN01003519">
    <property type="status" value="NOT_ANNOTATED_CDS"/>
    <property type="molecule type" value="Genomic_DNA"/>
</dbReference>
<reference evidence="1" key="2">
    <citation type="submission" date="2020-05" db="UniProtKB">
        <authorList>
            <consortium name="EnsemblMetazoa"/>
        </authorList>
    </citation>
    <scope>IDENTIFICATION</scope>
    <source>
        <strain evidence="1">IAEA</strain>
    </source>
</reference>
<organism evidence="1 2">
    <name type="scientific">Glossina palpalis gambiensis</name>
    <dbReference type="NCBI Taxonomy" id="67801"/>
    <lineage>
        <taxon>Eukaryota</taxon>
        <taxon>Metazoa</taxon>
        <taxon>Ecdysozoa</taxon>
        <taxon>Arthropoda</taxon>
        <taxon>Hexapoda</taxon>
        <taxon>Insecta</taxon>
        <taxon>Pterygota</taxon>
        <taxon>Neoptera</taxon>
        <taxon>Endopterygota</taxon>
        <taxon>Diptera</taxon>
        <taxon>Brachycera</taxon>
        <taxon>Muscomorpha</taxon>
        <taxon>Hippoboscoidea</taxon>
        <taxon>Glossinidae</taxon>
        <taxon>Glossina</taxon>
    </lineage>
</organism>
<reference evidence="2" key="1">
    <citation type="submission" date="2015-01" db="EMBL/GenBank/DDBJ databases">
        <authorList>
            <person name="Aksoy S."/>
            <person name="Warren W."/>
            <person name="Wilson R.K."/>
        </authorList>
    </citation>
    <scope>NUCLEOTIDE SEQUENCE [LARGE SCALE GENOMIC DNA]</scope>
    <source>
        <strain evidence="2">IAEA</strain>
    </source>
</reference>
<evidence type="ECO:0000313" key="2">
    <source>
        <dbReference type="Proteomes" id="UP000092460"/>
    </source>
</evidence>
<protein>
    <submittedName>
        <fullName evidence="1">Uncharacterized protein</fullName>
    </submittedName>
</protein>
<name>A0A1B0AU59_9MUSC</name>